<name>A0A5C5X1Y1_9BACT</name>
<gene>
    <name evidence="3" type="ORF">CA85_44240</name>
</gene>
<dbReference type="InterPro" id="IPR036429">
    <property type="entry name" value="SpoA-like_sf"/>
</dbReference>
<dbReference type="EMBL" id="SJPK01000015">
    <property type="protein sequence ID" value="TWT56242.1"/>
    <property type="molecule type" value="Genomic_DNA"/>
</dbReference>
<dbReference type="Gene3D" id="2.30.330.10">
    <property type="entry name" value="SpoA-like"/>
    <property type="match status" value="1"/>
</dbReference>
<comment type="caution">
    <text evidence="3">The sequence shown here is derived from an EMBL/GenBank/DDBJ whole genome shotgun (WGS) entry which is preliminary data.</text>
</comment>
<evidence type="ECO:0000256" key="1">
    <source>
        <dbReference type="ARBA" id="ARBA00009226"/>
    </source>
</evidence>
<evidence type="ECO:0000313" key="3">
    <source>
        <dbReference type="EMBL" id="TWT56242.1"/>
    </source>
</evidence>
<dbReference type="GO" id="GO:0050918">
    <property type="term" value="P:positive chemotaxis"/>
    <property type="evidence" value="ECO:0007669"/>
    <property type="project" value="TreeGrafter"/>
</dbReference>
<dbReference type="InterPro" id="IPR001543">
    <property type="entry name" value="FliN-like_C"/>
</dbReference>
<dbReference type="OrthoDB" id="278219at2"/>
<feature type="domain" description="Flagellar motor switch protein FliN-like C-terminal" evidence="2">
    <location>
        <begin position="15"/>
        <end position="84"/>
    </location>
</feature>
<reference evidence="3 4" key="1">
    <citation type="submission" date="2019-02" db="EMBL/GenBank/DDBJ databases">
        <title>Deep-cultivation of Planctomycetes and their phenomic and genomic characterization uncovers novel biology.</title>
        <authorList>
            <person name="Wiegand S."/>
            <person name="Jogler M."/>
            <person name="Boedeker C."/>
            <person name="Pinto D."/>
            <person name="Vollmers J."/>
            <person name="Rivas-Marin E."/>
            <person name="Kohn T."/>
            <person name="Peeters S.H."/>
            <person name="Heuer A."/>
            <person name="Rast P."/>
            <person name="Oberbeckmann S."/>
            <person name="Bunk B."/>
            <person name="Jeske O."/>
            <person name="Meyerdierks A."/>
            <person name="Storesund J.E."/>
            <person name="Kallscheuer N."/>
            <person name="Luecker S."/>
            <person name="Lage O.M."/>
            <person name="Pohl T."/>
            <person name="Merkel B.J."/>
            <person name="Hornburger P."/>
            <person name="Mueller R.-W."/>
            <person name="Bruemmer F."/>
            <person name="Labrenz M."/>
            <person name="Spormann A.M."/>
            <person name="Op Den Camp H."/>
            <person name="Overmann J."/>
            <person name="Amann R."/>
            <person name="Jetten M.S.M."/>
            <person name="Mascher T."/>
            <person name="Medema M.H."/>
            <person name="Devos D.P."/>
            <person name="Kaster A.-K."/>
            <person name="Ovreas L."/>
            <person name="Rohde M."/>
            <person name="Galperin M.Y."/>
            <person name="Jogler C."/>
        </authorList>
    </citation>
    <scope>NUCLEOTIDE SEQUENCE [LARGE SCALE GENOMIC DNA]</scope>
    <source>
        <strain evidence="3 4">CA85</strain>
    </source>
</reference>
<dbReference type="PRINTS" id="PR00956">
    <property type="entry name" value="FLGMOTORFLIN"/>
</dbReference>
<dbReference type="GO" id="GO:0009425">
    <property type="term" value="C:bacterial-type flagellum basal body"/>
    <property type="evidence" value="ECO:0007669"/>
    <property type="project" value="InterPro"/>
</dbReference>
<organism evidence="3 4">
    <name type="scientific">Allorhodopirellula solitaria</name>
    <dbReference type="NCBI Taxonomy" id="2527987"/>
    <lineage>
        <taxon>Bacteria</taxon>
        <taxon>Pseudomonadati</taxon>
        <taxon>Planctomycetota</taxon>
        <taxon>Planctomycetia</taxon>
        <taxon>Pirellulales</taxon>
        <taxon>Pirellulaceae</taxon>
        <taxon>Allorhodopirellula</taxon>
    </lineage>
</organism>
<keyword evidence="3" id="KW-0966">Cell projection</keyword>
<evidence type="ECO:0000259" key="2">
    <source>
        <dbReference type="Pfam" id="PF01052"/>
    </source>
</evidence>
<dbReference type="Proteomes" id="UP000318053">
    <property type="component" value="Unassembled WGS sequence"/>
</dbReference>
<evidence type="ECO:0000313" key="4">
    <source>
        <dbReference type="Proteomes" id="UP000318053"/>
    </source>
</evidence>
<keyword evidence="4" id="KW-1185">Reference proteome</keyword>
<dbReference type="AlphaFoldDB" id="A0A5C5X1Y1"/>
<accession>A0A5C5X1Y1</accession>
<protein>
    <submittedName>
        <fullName evidence="3">Flagellar motor switch protein</fullName>
    </submittedName>
</protein>
<dbReference type="GO" id="GO:0071978">
    <property type="term" value="P:bacterial-type flagellum-dependent swarming motility"/>
    <property type="evidence" value="ECO:0007669"/>
    <property type="project" value="TreeGrafter"/>
</dbReference>
<dbReference type="Pfam" id="PF01052">
    <property type="entry name" value="FliMN_C"/>
    <property type="match status" value="1"/>
</dbReference>
<dbReference type="PANTHER" id="PTHR30034">
    <property type="entry name" value="FLAGELLAR MOTOR SWITCH PROTEIN FLIM"/>
    <property type="match status" value="1"/>
</dbReference>
<dbReference type="InterPro" id="IPR001172">
    <property type="entry name" value="FliN_T3SS_HrcQb"/>
</dbReference>
<comment type="similarity">
    <text evidence="1">Belongs to the FliN/MopA/SpaO family.</text>
</comment>
<keyword evidence="3" id="KW-0282">Flagellum</keyword>
<proteinExistence type="inferred from homology"/>
<dbReference type="SUPFAM" id="SSF101801">
    <property type="entry name" value="Surface presentation of antigens (SPOA)"/>
    <property type="match status" value="1"/>
</dbReference>
<dbReference type="PANTHER" id="PTHR30034:SF6">
    <property type="entry name" value="YOP PROTEINS TRANSLOCATION PROTEIN Q"/>
    <property type="match status" value="1"/>
</dbReference>
<dbReference type="RefSeq" id="WP_146393266.1">
    <property type="nucleotide sequence ID" value="NZ_SJPK01000015.1"/>
</dbReference>
<dbReference type="GO" id="GO:0003774">
    <property type="term" value="F:cytoskeletal motor activity"/>
    <property type="evidence" value="ECO:0007669"/>
    <property type="project" value="InterPro"/>
</dbReference>
<keyword evidence="3" id="KW-0969">Cilium</keyword>
<sequence>MAQPAESSQSAYQRRLLQTKTSVQVVLGERKHSLGDILSLVPGAILSLDGHCGGPLGLSIGDRPIGTVDAVKVGDRFGVRVREIQGVKTG</sequence>